<accession>U6MA75</accession>
<dbReference type="EMBL" id="HG721074">
    <property type="protein sequence ID" value="CDJ59958.1"/>
    <property type="molecule type" value="Genomic_DNA"/>
</dbReference>
<reference evidence="1" key="2">
    <citation type="submission" date="2013-10" db="EMBL/GenBank/DDBJ databases">
        <authorList>
            <person name="Aslett M."/>
        </authorList>
    </citation>
    <scope>NUCLEOTIDE SEQUENCE [LARGE SCALE GENOMIC DNA]</scope>
    <source>
        <strain evidence="1">Weybridge</strain>
    </source>
</reference>
<sequence>MAVSHDTFTHCAAAIDAIFFISVASEHHIALSECHISFWTLYDSTDTCREGCSAVGGARIGLNTFETNNRRDTLTYVLTLSCPHASVTVDSCAVIGDQLFLPHDSLIVLKPSDTPVNLGRFTLRHQETSTSTEHASVQRLHKLACPIIHGVPATNNWICAGYIGWIVLIALAWTLKTTYCDAALKLARGI</sequence>
<evidence type="ECO:0000313" key="2">
    <source>
        <dbReference type="Proteomes" id="UP000030763"/>
    </source>
</evidence>
<dbReference type="OrthoDB" id="10488235at2759"/>
<dbReference type="RefSeq" id="XP_013336603.1">
    <property type="nucleotide sequence ID" value="XM_013481149.1"/>
</dbReference>
<evidence type="ECO:0000313" key="1">
    <source>
        <dbReference type="EMBL" id="CDJ59958.1"/>
    </source>
</evidence>
<dbReference type="GeneID" id="25336607"/>
<organism evidence="1 2">
    <name type="scientific">Eimeria maxima</name>
    <name type="common">Coccidian parasite</name>
    <dbReference type="NCBI Taxonomy" id="5804"/>
    <lineage>
        <taxon>Eukaryota</taxon>
        <taxon>Sar</taxon>
        <taxon>Alveolata</taxon>
        <taxon>Apicomplexa</taxon>
        <taxon>Conoidasida</taxon>
        <taxon>Coccidia</taxon>
        <taxon>Eucoccidiorida</taxon>
        <taxon>Eimeriorina</taxon>
        <taxon>Eimeriidae</taxon>
        <taxon>Eimeria</taxon>
    </lineage>
</organism>
<keyword evidence="2" id="KW-1185">Reference proteome</keyword>
<dbReference type="Proteomes" id="UP000030763">
    <property type="component" value="Unassembled WGS sequence"/>
</dbReference>
<name>U6MA75_EIMMA</name>
<protein>
    <submittedName>
        <fullName evidence="1">Uncharacterized protein</fullName>
    </submittedName>
</protein>
<proteinExistence type="predicted"/>
<reference evidence="1" key="1">
    <citation type="submission" date="2013-10" db="EMBL/GenBank/DDBJ databases">
        <title>Genomic analysis of the causative agents of coccidiosis in chickens.</title>
        <authorList>
            <person name="Reid A.J."/>
            <person name="Blake D."/>
            <person name="Billington K."/>
            <person name="Browne H."/>
            <person name="Dunn M."/>
            <person name="Hung S."/>
            <person name="Kawahara F."/>
            <person name="Miranda-Saavedra D."/>
            <person name="Mourier T."/>
            <person name="Nagra H."/>
            <person name="Otto T.D."/>
            <person name="Rawlings N."/>
            <person name="Sanchez A."/>
            <person name="Sanders M."/>
            <person name="Subramaniam C."/>
            <person name="Tay Y."/>
            <person name="Dear P."/>
            <person name="Doerig C."/>
            <person name="Gruber A."/>
            <person name="Parkinson J."/>
            <person name="Shirley M."/>
            <person name="Wan K.L."/>
            <person name="Berriman M."/>
            <person name="Tomley F."/>
            <person name="Pain A."/>
        </authorList>
    </citation>
    <scope>NUCLEOTIDE SEQUENCE [LARGE SCALE GENOMIC DNA]</scope>
    <source>
        <strain evidence="1">Weybridge</strain>
    </source>
</reference>
<dbReference type="AlphaFoldDB" id="U6MA75"/>
<gene>
    <name evidence="1" type="ORF">EMWEY_00026210</name>
</gene>
<dbReference type="VEuPathDB" id="ToxoDB:EMWEY_00026210"/>